<dbReference type="AlphaFoldDB" id="A0A0S4LR93"/>
<feature type="compositionally biased region" description="Acidic residues" evidence="1">
    <location>
        <begin position="32"/>
        <end position="42"/>
    </location>
</feature>
<gene>
    <name evidence="2" type="ORF">COMA2_70034</name>
</gene>
<evidence type="ECO:0000313" key="3">
    <source>
        <dbReference type="Proteomes" id="UP000198736"/>
    </source>
</evidence>
<evidence type="ECO:0000256" key="1">
    <source>
        <dbReference type="SAM" id="MobiDB-lite"/>
    </source>
</evidence>
<protein>
    <submittedName>
        <fullName evidence="2">Uncharacterized protein</fullName>
    </submittedName>
</protein>
<sequence>MSRSGGWGRSDKITTQDRLLDTRASSIGSREPEDEMDLSGLG</sequence>
<accession>A0A0S4LR93</accession>
<reference evidence="3" key="1">
    <citation type="submission" date="2015-10" db="EMBL/GenBank/DDBJ databases">
        <authorList>
            <person name="Luecker S."/>
            <person name="Luecker S."/>
        </authorList>
    </citation>
    <scope>NUCLEOTIDE SEQUENCE [LARGE SCALE GENOMIC DNA]</scope>
</reference>
<organism evidence="2 3">
    <name type="scientific">Candidatus Nitrospira nitrificans</name>
    <dbReference type="NCBI Taxonomy" id="1742973"/>
    <lineage>
        <taxon>Bacteria</taxon>
        <taxon>Pseudomonadati</taxon>
        <taxon>Nitrospirota</taxon>
        <taxon>Nitrospiria</taxon>
        <taxon>Nitrospirales</taxon>
        <taxon>Nitrospiraceae</taxon>
        <taxon>Nitrospira</taxon>
    </lineage>
</organism>
<feature type="compositionally biased region" description="Basic and acidic residues" evidence="1">
    <location>
        <begin position="9"/>
        <end position="21"/>
    </location>
</feature>
<dbReference type="Proteomes" id="UP000198736">
    <property type="component" value="Unassembled WGS sequence"/>
</dbReference>
<dbReference type="EMBL" id="CZPZ01000034">
    <property type="protein sequence ID" value="CUS39229.1"/>
    <property type="molecule type" value="Genomic_DNA"/>
</dbReference>
<name>A0A0S4LR93_9BACT</name>
<proteinExistence type="predicted"/>
<keyword evidence="3" id="KW-1185">Reference proteome</keyword>
<evidence type="ECO:0000313" key="2">
    <source>
        <dbReference type="EMBL" id="CUS39229.1"/>
    </source>
</evidence>
<feature type="region of interest" description="Disordered" evidence="1">
    <location>
        <begin position="1"/>
        <end position="42"/>
    </location>
</feature>